<evidence type="ECO:0000259" key="3">
    <source>
        <dbReference type="Pfam" id="PF04773"/>
    </source>
</evidence>
<proteinExistence type="predicted"/>
<comment type="caution">
    <text evidence="5">The sequence shown here is derived from an EMBL/GenBank/DDBJ whole genome shotgun (WGS) entry which is preliminary data.</text>
</comment>
<accession>A0A358HSZ3</accession>
<dbReference type="Proteomes" id="UP000264179">
    <property type="component" value="Unassembled WGS sequence"/>
</dbReference>
<dbReference type="PANTHER" id="PTHR30273:SF2">
    <property type="entry name" value="PROTEIN FECR"/>
    <property type="match status" value="1"/>
</dbReference>
<evidence type="ECO:0000256" key="2">
    <source>
        <dbReference type="SAM" id="Phobius"/>
    </source>
</evidence>
<keyword evidence="2" id="KW-0812">Transmembrane</keyword>
<dbReference type="EMBL" id="DPOP01000170">
    <property type="protein sequence ID" value="HCW69940.1"/>
    <property type="molecule type" value="Genomic_DNA"/>
</dbReference>
<name>A0A358HSZ3_9PROT</name>
<reference evidence="7 8" key="1">
    <citation type="journal article" date="2018" name="Nat. Biotechnol.">
        <title>A standardized bacterial taxonomy based on genome phylogeny substantially revises the tree of life.</title>
        <authorList>
            <person name="Parks D.H."/>
            <person name="Chuvochina M."/>
            <person name="Waite D.W."/>
            <person name="Rinke C."/>
            <person name="Skarshewski A."/>
            <person name="Chaumeil P.A."/>
            <person name="Hugenholtz P."/>
        </authorList>
    </citation>
    <scope>NUCLEOTIDE SEQUENCE [LARGE SCALE GENOMIC DNA]</scope>
    <source>
        <strain evidence="5">UBA8707</strain>
        <strain evidence="6">UBA9881</strain>
    </source>
</reference>
<dbReference type="Pfam" id="PF16220">
    <property type="entry name" value="DUF4880"/>
    <property type="match status" value="1"/>
</dbReference>
<evidence type="ECO:0000313" key="6">
    <source>
        <dbReference type="EMBL" id="HCW69940.1"/>
    </source>
</evidence>
<dbReference type="PANTHER" id="PTHR30273">
    <property type="entry name" value="PERIPLASMIC SIGNAL SENSOR AND SIGMA FACTOR ACTIVATOR FECR-RELATED"/>
    <property type="match status" value="1"/>
</dbReference>
<evidence type="ECO:0000313" key="7">
    <source>
        <dbReference type="Proteomes" id="UP000264179"/>
    </source>
</evidence>
<sequence length="392" mass="41970">MAGTREPASKRVAQDATNWLILLQDAPDDADLRARFDDWYAQSPAHQSAWNTTQKTARLMGQVTAQQMTSARNDTANDPADWQRFLHDTRAHDVVSGQDSPRRAASSAHRSDTENTVAGPEMQDAPVENTVPGNAAKVVQAQGRFARRGNGSWRGIGLGGLAVAASLFAALFGPKIATQLQADYSTGTGQINTITLADNSRVTLAPESALRVTFEDGVRAVELLDGEAFFDVMPDPSRPFKVAARLADVTVLGTGFDVSEGAGVTQVSVEHGRVRVDNAAHLVAHSEFLEPGQSLQVRGDGNVLRGDTPTGQVAAWRNHQLIAQDQPLGDVVDRLRGYFKGAIIISDEALAGQAVTGVYRLTDPVLALRAIARAQNAVVREVTPWVLVVSPS</sequence>
<feature type="transmembrane region" description="Helical" evidence="2">
    <location>
        <begin position="153"/>
        <end position="172"/>
    </location>
</feature>
<evidence type="ECO:0000313" key="8">
    <source>
        <dbReference type="Proteomes" id="UP000264753"/>
    </source>
</evidence>
<evidence type="ECO:0000313" key="5">
    <source>
        <dbReference type="EMBL" id="HBU98306.1"/>
    </source>
</evidence>
<feature type="domain" description="FecR protein" evidence="3">
    <location>
        <begin position="183"/>
        <end position="275"/>
    </location>
</feature>
<dbReference type="Pfam" id="PF04773">
    <property type="entry name" value="FecR"/>
    <property type="match status" value="1"/>
</dbReference>
<feature type="domain" description="FecR N-terminal" evidence="4">
    <location>
        <begin position="14"/>
        <end position="53"/>
    </location>
</feature>
<dbReference type="AlphaFoldDB" id="A0A358HSZ3"/>
<dbReference type="GO" id="GO:0016989">
    <property type="term" value="F:sigma factor antagonist activity"/>
    <property type="evidence" value="ECO:0007669"/>
    <property type="project" value="TreeGrafter"/>
</dbReference>
<dbReference type="InterPro" id="IPR032623">
    <property type="entry name" value="FecR_N"/>
</dbReference>
<dbReference type="RefSeq" id="WP_276653267.1">
    <property type="nucleotide sequence ID" value="NZ_DOOG01000086.1"/>
</dbReference>
<dbReference type="Proteomes" id="UP000264753">
    <property type="component" value="Unassembled WGS sequence"/>
</dbReference>
<keyword evidence="2" id="KW-1133">Transmembrane helix</keyword>
<dbReference type="InterPro" id="IPR012373">
    <property type="entry name" value="Ferrdict_sens_TM"/>
</dbReference>
<protein>
    <recommendedName>
        <fullName evidence="9">Iron dicitrate transport regulator FecR</fullName>
    </recommendedName>
</protein>
<evidence type="ECO:0008006" key="9">
    <source>
        <dbReference type="Google" id="ProtNLM"/>
    </source>
</evidence>
<keyword evidence="2" id="KW-0472">Membrane</keyword>
<dbReference type="EMBL" id="DOOG01000086">
    <property type="protein sequence ID" value="HBU98306.1"/>
    <property type="molecule type" value="Genomic_DNA"/>
</dbReference>
<dbReference type="InterPro" id="IPR006860">
    <property type="entry name" value="FecR"/>
</dbReference>
<organism evidence="5 8">
    <name type="scientific">Thalassospira lucentensis</name>
    <dbReference type="NCBI Taxonomy" id="168935"/>
    <lineage>
        <taxon>Bacteria</taxon>
        <taxon>Pseudomonadati</taxon>
        <taxon>Pseudomonadota</taxon>
        <taxon>Alphaproteobacteria</taxon>
        <taxon>Rhodospirillales</taxon>
        <taxon>Thalassospiraceae</taxon>
        <taxon>Thalassospira</taxon>
    </lineage>
</organism>
<evidence type="ECO:0000256" key="1">
    <source>
        <dbReference type="SAM" id="MobiDB-lite"/>
    </source>
</evidence>
<evidence type="ECO:0000259" key="4">
    <source>
        <dbReference type="Pfam" id="PF16220"/>
    </source>
</evidence>
<dbReference type="Gene3D" id="2.60.120.1440">
    <property type="match status" value="1"/>
</dbReference>
<feature type="region of interest" description="Disordered" evidence="1">
    <location>
        <begin position="90"/>
        <end position="128"/>
    </location>
</feature>
<gene>
    <name evidence="5" type="ORF">DEF21_10450</name>
    <name evidence="6" type="ORF">DHR80_22580</name>
</gene>